<feature type="transmembrane region" description="Helical" evidence="7">
    <location>
        <begin position="59"/>
        <end position="83"/>
    </location>
</feature>
<dbReference type="EMBL" id="FQZL01000008">
    <property type="protein sequence ID" value="SHI94655.1"/>
    <property type="molecule type" value="Genomic_DNA"/>
</dbReference>
<dbReference type="PANTHER" id="PTHR43394:SF1">
    <property type="entry name" value="ATP-BINDING CASSETTE SUB-FAMILY B MEMBER 10, MITOCHONDRIAL"/>
    <property type="match status" value="1"/>
</dbReference>
<dbReference type="InterPro" id="IPR036640">
    <property type="entry name" value="ABC1_TM_sf"/>
</dbReference>
<dbReference type="SUPFAM" id="SSF90123">
    <property type="entry name" value="ABC transporter transmembrane region"/>
    <property type="match status" value="1"/>
</dbReference>
<dbReference type="SMART" id="SM00382">
    <property type="entry name" value="AAA"/>
    <property type="match status" value="1"/>
</dbReference>
<keyword evidence="6 7" id="KW-0472">Membrane</keyword>
<dbReference type="RefSeq" id="WP_245819779.1">
    <property type="nucleotide sequence ID" value="NZ_FQZL01000008.1"/>
</dbReference>
<dbReference type="CDD" id="cd18549">
    <property type="entry name" value="ABC_6TM_YwjA_like"/>
    <property type="match status" value="1"/>
</dbReference>
<dbReference type="PROSITE" id="PS50893">
    <property type="entry name" value="ABC_TRANSPORTER_2"/>
    <property type="match status" value="1"/>
</dbReference>
<dbReference type="Pfam" id="PF00005">
    <property type="entry name" value="ABC_tran"/>
    <property type="match status" value="1"/>
</dbReference>
<dbReference type="Pfam" id="PF00664">
    <property type="entry name" value="ABC_membrane"/>
    <property type="match status" value="1"/>
</dbReference>
<keyword evidence="4 10" id="KW-0067">ATP-binding</keyword>
<keyword evidence="2 7" id="KW-0812">Transmembrane</keyword>
<organism evidence="10 11">
    <name type="scientific">Dethiosulfatibacter aminovorans DSM 17477</name>
    <dbReference type="NCBI Taxonomy" id="1121476"/>
    <lineage>
        <taxon>Bacteria</taxon>
        <taxon>Bacillati</taxon>
        <taxon>Bacillota</taxon>
        <taxon>Tissierellia</taxon>
        <taxon>Dethiosulfatibacter</taxon>
    </lineage>
</organism>
<evidence type="ECO:0000256" key="7">
    <source>
        <dbReference type="SAM" id="Phobius"/>
    </source>
</evidence>
<dbReference type="FunFam" id="3.40.50.300:FF:000218">
    <property type="entry name" value="Multidrug ABC transporter ATP-binding protein"/>
    <property type="match status" value="1"/>
</dbReference>
<dbReference type="InterPro" id="IPR003439">
    <property type="entry name" value="ABC_transporter-like_ATP-bd"/>
</dbReference>
<dbReference type="InterPro" id="IPR039421">
    <property type="entry name" value="Type_1_exporter"/>
</dbReference>
<evidence type="ECO:0000256" key="6">
    <source>
        <dbReference type="ARBA" id="ARBA00023136"/>
    </source>
</evidence>
<evidence type="ECO:0000313" key="11">
    <source>
        <dbReference type="Proteomes" id="UP000184052"/>
    </source>
</evidence>
<dbReference type="GO" id="GO:0016887">
    <property type="term" value="F:ATP hydrolysis activity"/>
    <property type="evidence" value="ECO:0007669"/>
    <property type="project" value="InterPro"/>
</dbReference>
<evidence type="ECO:0000256" key="1">
    <source>
        <dbReference type="ARBA" id="ARBA00004651"/>
    </source>
</evidence>
<gene>
    <name evidence="10" type="ORF">SAMN02745751_01410</name>
</gene>
<evidence type="ECO:0000259" key="9">
    <source>
        <dbReference type="PROSITE" id="PS50929"/>
    </source>
</evidence>
<dbReference type="Gene3D" id="3.40.50.300">
    <property type="entry name" value="P-loop containing nucleotide triphosphate hydrolases"/>
    <property type="match status" value="1"/>
</dbReference>
<dbReference type="InterPro" id="IPR017871">
    <property type="entry name" value="ABC_transporter-like_CS"/>
</dbReference>
<feature type="domain" description="ABC transporter" evidence="8">
    <location>
        <begin position="335"/>
        <end position="571"/>
    </location>
</feature>
<feature type="domain" description="ABC transmembrane type-1" evidence="9">
    <location>
        <begin position="22"/>
        <end position="301"/>
    </location>
</feature>
<evidence type="ECO:0000256" key="3">
    <source>
        <dbReference type="ARBA" id="ARBA00022741"/>
    </source>
</evidence>
<dbReference type="CDD" id="cd03251">
    <property type="entry name" value="ABCC_MsbA"/>
    <property type="match status" value="1"/>
</dbReference>
<evidence type="ECO:0000313" key="10">
    <source>
        <dbReference type="EMBL" id="SHI94655.1"/>
    </source>
</evidence>
<accession>A0A1M6FAF2</accession>
<protein>
    <submittedName>
        <fullName evidence="10">ATP-binding cassette, subfamily B</fullName>
    </submittedName>
</protein>
<evidence type="ECO:0000256" key="5">
    <source>
        <dbReference type="ARBA" id="ARBA00022989"/>
    </source>
</evidence>
<keyword evidence="3" id="KW-0547">Nucleotide-binding</keyword>
<evidence type="ECO:0000259" key="8">
    <source>
        <dbReference type="PROSITE" id="PS50893"/>
    </source>
</evidence>
<sequence length="577" mass="65674">MNLIRKFSSYYKPHMKLFMLDMFCALGIAGLDLVFPILSRNILNIYIPDKNLHALAVTAVAMLVLYVVRALFNYVVFYWGHVVGVRMEYDMRRDLFGHLHTMDMSFFDSSRTGKLMSRLVNDLNLITELAHHGPEDLFISMIMIFGSFIILMNIEWRLTLIIFFFVPFIFIFAVWKSLRMRTKFRTVKEKIAVVNSQIENSLSGIRVSKAFANEEFEEEKFQHGNMTFRLSRTDAFKTMAEFYSTIYLFMNLLTLVTIAFGGYFVFLDRISYGDLLAFILYISFFLEPLKKLTNFAEQYQNGMSGFERFSEIMKIEPKIKNIENPKILSDVKGDISIENVSFSYEDNEENKVLKDVNIKIDAGKTVALVGPSGGGKTTLCHLIPRFYDVTGGEIKIDGENIKGFSIKSLRNQIGLVQQNVFLFTGTIRENIIYGNLDATDDEMIEAAKNASIHEFITSLPEGYDTFIGERGVKLSGGQKQRLSIARVFLKNPPILILDEATSALDNATEIVIQESLERLSKGRTVLVIAHRLSTIKNADEIIVINDSGIQEQGTHDLLLKSGGIYADLYKSQFKGFI</sequence>
<feature type="transmembrane region" description="Helical" evidence="7">
    <location>
        <begin position="137"/>
        <end position="154"/>
    </location>
</feature>
<evidence type="ECO:0000256" key="4">
    <source>
        <dbReference type="ARBA" id="ARBA00022840"/>
    </source>
</evidence>
<name>A0A1M6FAF2_9FIRM</name>
<dbReference type="PROSITE" id="PS50929">
    <property type="entry name" value="ABC_TM1F"/>
    <property type="match status" value="1"/>
</dbReference>
<dbReference type="PANTHER" id="PTHR43394">
    <property type="entry name" value="ATP-DEPENDENT PERMEASE MDL1, MITOCHONDRIAL"/>
    <property type="match status" value="1"/>
</dbReference>
<dbReference type="GO" id="GO:0015421">
    <property type="term" value="F:ABC-type oligopeptide transporter activity"/>
    <property type="evidence" value="ECO:0007669"/>
    <property type="project" value="TreeGrafter"/>
</dbReference>
<keyword evidence="11" id="KW-1185">Reference proteome</keyword>
<dbReference type="Gene3D" id="1.20.1560.10">
    <property type="entry name" value="ABC transporter type 1, transmembrane domain"/>
    <property type="match status" value="1"/>
</dbReference>
<dbReference type="GO" id="GO:0005886">
    <property type="term" value="C:plasma membrane"/>
    <property type="evidence" value="ECO:0007669"/>
    <property type="project" value="UniProtKB-SubCell"/>
</dbReference>
<feature type="transmembrane region" description="Helical" evidence="7">
    <location>
        <begin position="160"/>
        <end position="178"/>
    </location>
</feature>
<dbReference type="AlphaFoldDB" id="A0A1M6FAF2"/>
<dbReference type="InterPro" id="IPR003593">
    <property type="entry name" value="AAA+_ATPase"/>
</dbReference>
<evidence type="ECO:0000256" key="2">
    <source>
        <dbReference type="ARBA" id="ARBA00022692"/>
    </source>
</evidence>
<dbReference type="InterPro" id="IPR027417">
    <property type="entry name" value="P-loop_NTPase"/>
</dbReference>
<dbReference type="InterPro" id="IPR011527">
    <property type="entry name" value="ABC1_TM_dom"/>
</dbReference>
<dbReference type="PROSITE" id="PS00211">
    <property type="entry name" value="ABC_TRANSPORTER_1"/>
    <property type="match status" value="1"/>
</dbReference>
<comment type="subcellular location">
    <subcellularLocation>
        <location evidence="1">Cell membrane</location>
        <topology evidence="1">Multi-pass membrane protein</topology>
    </subcellularLocation>
</comment>
<feature type="transmembrane region" description="Helical" evidence="7">
    <location>
        <begin position="246"/>
        <end position="266"/>
    </location>
</feature>
<proteinExistence type="predicted"/>
<dbReference type="SUPFAM" id="SSF52540">
    <property type="entry name" value="P-loop containing nucleoside triphosphate hydrolases"/>
    <property type="match status" value="1"/>
</dbReference>
<dbReference type="Proteomes" id="UP000184052">
    <property type="component" value="Unassembled WGS sequence"/>
</dbReference>
<dbReference type="STRING" id="1121476.SAMN02745751_01410"/>
<dbReference type="GO" id="GO:0005524">
    <property type="term" value="F:ATP binding"/>
    <property type="evidence" value="ECO:0007669"/>
    <property type="project" value="UniProtKB-KW"/>
</dbReference>
<reference evidence="10 11" key="1">
    <citation type="submission" date="2016-11" db="EMBL/GenBank/DDBJ databases">
        <authorList>
            <person name="Jaros S."/>
            <person name="Januszkiewicz K."/>
            <person name="Wedrychowicz H."/>
        </authorList>
    </citation>
    <scope>NUCLEOTIDE SEQUENCE [LARGE SCALE GENOMIC DNA]</scope>
    <source>
        <strain evidence="10 11">DSM 17477</strain>
    </source>
</reference>
<feature type="transmembrane region" description="Helical" evidence="7">
    <location>
        <begin position="20"/>
        <end position="39"/>
    </location>
</feature>
<keyword evidence="5 7" id="KW-1133">Transmembrane helix</keyword>